<feature type="non-terminal residue" evidence="2">
    <location>
        <position position="43"/>
    </location>
</feature>
<evidence type="ECO:0000313" key="2">
    <source>
        <dbReference type="EMBL" id="OLP73249.1"/>
    </source>
</evidence>
<name>A0A1Q9BRF2_SYMMI</name>
<dbReference type="AlphaFoldDB" id="A0A1Q9BRF2"/>
<dbReference type="EMBL" id="LSRX01005950">
    <property type="protein sequence ID" value="OLP73249.1"/>
    <property type="molecule type" value="Genomic_DNA"/>
</dbReference>
<organism evidence="2 3">
    <name type="scientific">Symbiodinium microadriaticum</name>
    <name type="common">Dinoflagellate</name>
    <name type="synonym">Zooxanthella microadriatica</name>
    <dbReference type="NCBI Taxonomy" id="2951"/>
    <lineage>
        <taxon>Eukaryota</taxon>
        <taxon>Sar</taxon>
        <taxon>Alveolata</taxon>
        <taxon>Dinophyceae</taxon>
        <taxon>Suessiales</taxon>
        <taxon>Symbiodiniaceae</taxon>
        <taxon>Symbiodinium</taxon>
    </lineage>
</organism>
<gene>
    <name evidence="2" type="ORF">AK812_SmicGene47584</name>
</gene>
<sequence>MTLLGQVAKTVVTYGAIISACERNGRWQLALDFLVSMESERIS</sequence>
<evidence type="ECO:0008006" key="4">
    <source>
        <dbReference type="Google" id="ProtNLM"/>
    </source>
</evidence>
<dbReference type="PROSITE" id="PS51375">
    <property type="entry name" value="PPR"/>
    <property type="match status" value="1"/>
</dbReference>
<dbReference type="OrthoDB" id="185373at2759"/>
<evidence type="ECO:0000256" key="1">
    <source>
        <dbReference type="PROSITE-ProRule" id="PRU00708"/>
    </source>
</evidence>
<dbReference type="Pfam" id="PF01535">
    <property type="entry name" value="PPR"/>
    <property type="match status" value="1"/>
</dbReference>
<keyword evidence="3" id="KW-1185">Reference proteome</keyword>
<dbReference type="InterPro" id="IPR002885">
    <property type="entry name" value="PPR_rpt"/>
</dbReference>
<accession>A0A1Q9BRF2</accession>
<reference evidence="2 3" key="1">
    <citation type="submission" date="2016-02" db="EMBL/GenBank/DDBJ databases">
        <title>Genome analysis of coral dinoflagellate symbionts highlights evolutionary adaptations to a symbiotic lifestyle.</title>
        <authorList>
            <person name="Aranda M."/>
            <person name="Li Y."/>
            <person name="Liew Y.J."/>
            <person name="Baumgarten S."/>
            <person name="Simakov O."/>
            <person name="Wilson M."/>
            <person name="Piel J."/>
            <person name="Ashoor H."/>
            <person name="Bougouffa S."/>
            <person name="Bajic V.B."/>
            <person name="Ryu T."/>
            <person name="Ravasi T."/>
            <person name="Bayer T."/>
            <person name="Micklem G."/>
            <person name="Kim H."/>
            <person name="Bhak J."/>
            <person name="Lajeunesse T.C."/>
            <person name="Voolstra C.R."/>
        </authorList>
    </citation>
    <scope>NUCLEOTIDE SEQUENCE [LARGE SCALE GENOMIC DNA]</scope>
    <source>
        <strain evidence="2 3">CCMP2467</strain>
    </source>
</reference>
<protein>
    <recommendedName>
        <fullName evidence="4">Pentatricopeptide repeat-containing protein, chloroplastic</fullName>
    </recommendedName>
</protein>
<feature type="repeat" description="PPR" evidence="1">
    <location>
        <begin position="10"/>
        <end position="43"/>
    </location>
</feature>
<dbReference type="InterPro" id="IPR011990">
    <property type="entry name" value="TPR-like_helical_dom_sf"/>
</dbReference>
<dbReference type="Proteomes" id="UP000186817">
    <property type="component" value="Unassembled WGS sequence"/>
</dbReference>
<evidence type="ECO:0000313" key="3">
    <source>
        <dbReference type="Proteomes" id="UP000186817"/>
    </source>
</evidence>
<dbReference type="Gene3D" id="1.25.40.10">
    <property type="entry name" value="Tetratricopeptide repeat domain"/>
    <property type="match status" value="1"/>
</dbReference>
<dbReference type="NCBIfam" id="TIGR00756">
    <property type="entry name" value="PPR"/>
    <property type="match status" value="1"/>
</dbReference>
<comment type="caution">
    <text evidence="2">The sequence shown here is derived from an EMBL/GenBank/DDBJ whole genome shotgun (WGS) entry which is preliminary data.</text>
</comment>
<proteinExistence type="predicted"/>